<evidence type="ECO:0000256" key="1">
    <source>
        <dbReference type="SAM" id="SignalP"/>
    </source>
</evidence>
<keyword evidence="1" id="KW-0732">Signal</keyword>
<name>A0ABM1MAZ4_NICVS</name>
<sequence>MAFKLVVLCAALAVASAGNLGYSYGAAPLAYSAGYTHGVAAPLAYSAGYAHQAAPVAYSAGYAHQAAPLAYSHGVAAPIAYSAGYSHQVAPVAYSSAPAVSYSSISAPVATYAKTIATPVAYSAAPVAYSAPIVAKTISAPVATSYSHSTVTKSVAPVATYAAAPVAAYAKTIAAPLPTLPTPPNCSNLHQPDRRQDHRLSPRLLCLLRPSSCQDRSCLLLLPIHRLRHQLRVVIKYQKT</sequence>
<evidence type="ECO:0000313" key="3">
    <source>
        <dbReference type="RefSeq" id="XP_017771744.1"/>
    </source>
</evidence>
<dbReference type="RefSeq" id="XP_017771744.1">
    <property type="nucleotide sequence ID" value="XM_017916255.1"/>
</dbReference>
<keyword evidence="2" id="KW-1185">Reference proteome</keyword>
<feature type="signal peptide" evidence="1">
    <location>
        <begin position="1"/>
        <end position="17"/>
    </location>
</feature>
<evidence type="ECO:0000313" key="2">
    <source>
        <dbReference type="Proteomes" id="UP000695000"/>
    </source>
</evidence>
<protein>
    <submittedName>
        <fullName evidence="3">Cuticle protein-like</fullName>
    </submittedName>
</protein>
<dbReference type="GeneID" id="108559111"/>
<reference evidence="3" key="1">
    <citation type="submission" date="2025-08" db="UniProtKB">
        <authorList>
            <consortium name="RefSeq"/>
        </authorList>
    </citation>
    <scope>IDENTIFICATION</scope>
    <source>
        <tissue evidence="3">Whole Larva</tissue>
    </source>
</reference>
<proteinExistence type="predicted"/>
<gene>
    <name evidence="3" type="primary">LOC108559111</name>
</gene>
<feature type="chain" id="PRO_5047120971" evidence="1">
    <location>
        <begin position="18"/>
        <end position="240"/>
    </location>
</feature>
<organism evidence="2 3">
    <name type="scientific">Nicrophorus vespilloides</name>
    <name type="common">Boreal carrion beetle</name>
    <dbReference type="NCBI Taxonomy" id="110193"/>
    <lineage>
        <taxon>Eukaryota</taxon>
        <taxon>Metazoa</taxon>
        <taxon>Ecdysozoa</taxon>
        <taxon>Arthropoda</taxon>
        <taxon>Hexapoda</taxon>
        <taxon>Insecta</taxon>
        <taxon>Pterygota</taxon>
        <taxon>Neoptera</taxon>
        <taxon>Endopterygota</taxon>
        <taxon>Coleoptera</taxon>
        <taxon>Polyphaga</taxon>
        <taxon>Staphyliniformia</taxon>
        <taxon>Silphidae</taxon>
        <taxon>Nicrophorinae</taxon>
        <taxon>Nicrophorus</taxon>
    </lineage>
</organism>
<accession>A0ABM1MAZ4</accession>
<dbReference type="Proteomes" id="UP000695000">
    <property type="component" value="Unplaced"/>
</dbReference>